<organism evidence="5 7">
    <name type="scientific">Plasmodiophora brassicae</name>
    <name type="common">Clubroot disease agent</name>
    <dbReference type="NCBI Taxonomy" id="37360"/>
    <lineage>
        <taxon>Eukaryota</taxon>
        <taxon>Sar</taxon>
        <taxon>Rhizaria</taxon>
        <taxon>Endomyxa</taxon>
        <taxon>Phytomyxea</taxon>
        <taxon>Plasmodiophorida</taxon>
        <taxon>Plasmodiophoridae</taxon>
        <taxon>Plasmodiophora</taxon>
    </lineage>
</organism>
<dbReference type="GO" id="GO:0000502">
    <property type="term" value="C:proteasome complex"/>
    <property type="evidence" value="ECO:0007669"/>
    <property type="project" value="UniProtKB-KW"/>
</dbReference>
<protein>
    <recommendedName>
        <fullName evidence="4">PCI domain-containing protein</fullName>
    </recommendedName>
</protein>
<keyword evidence="2" id="KW-0647">Proteasome</keyword>
<evidence type="ECO:0000256" key="3">
    <source>
        <dbReference type="ARBA" id="ARBA00062507"/>
    </source>
</evidence>
<dbReference type="InterPro" id="IPR000717">
    <property type="entry name" value="PCI_dom"/>
</dbReference>
<accession>A0A0G4IZL2</accession>
<dbReference type="EMBL" id="CDSF01000101">
    <property type="protein sequence ID" value="CEP00511.1"/>
    <property type="molecule type" value="Genomic_DNA"/>
</dbReference>
<keyword evidence="6" id="KW-0496">Mitochondrion</keyword>
<dbReference type="Proteomes" id="UP000290189">
    <property type="component" value="Unassembled WGS sequence"/>
</dbReference>
<reference evidence="6 8" key="2">
    <citation type="submission" date="2018-03" db="EMBL/GenBank/DDBJ databases">
        <authorList>
            <person name="Fogelqvist J."/>
        </authorList>
    </citation>
    <scope>NUCLEOTIDE SEQUENCE [LARGE SCALE GENOMIC DNA]</scope>
</reference>
<evidence type="ECO:0000256" key="1">
    <source>
        <dbReference type="ARBA" id="ARBA00007454"/>
    </source>
</evidence>
<sequence>MAVDKNRPAAGDDAMEEESVEHLTYADGIAQMKADPKAAAAKFRTIIFAEGELNDDVKVRELSIYRLCECLVALRKADELRQLIKQLRNFFDSTTKAKTAKIVRKIIDSIGEIPECTALQADICVEAIEWCKAEKRTMLRQRLESRYASYLLALRKYKEALAIIDSLVVEVKKLDDKLLLVEILLVESRIHHALENIPKAKAALTSARAASNAIYCPPVLQAEIDRQAGIICSEESDFKTAFSYFYEAFESYNTVNDPKNAVIILKYMLLSKIMTGETGDVYSIIHGKSGVKYAGVEIEALRSVAEAHKKRSLKMFQEMLTKYAPQLTGDSIIASHINGLYEKLLEQNLIRILDPFSVVQIAHVAKLIDLPIERVQAKLSEMILDGSFNGILDQGAGNVIVYDSAVVDKAYESAIQTIKELNVVTDRLYEKARRLSPHHSS</sequence>
<keyword evidence="7" id="KW-1185">Reference proteome</keyword>
<dbReference type="Pfam" id="PF01399">
    <property type="entry name" value="PCI"/>
    <property type="match status" value="1"/>
</dbReference>
<evidence type="ECO:0000313" key="5">
    <source>
        <dbReference type="EMBL" id="CEP00511.1"/>
    </source>
</evidence>
<name>A0A0G4IZL2_PLABS</name>
<dbReference type="InterPro" id="IPR040773">
    <property type="entry name" value="Rpn6_N"/>
</dbReference>
<dbReference type="InterPro" id="IPR040780">
    <property type="entry name" value="Rpn6_C_helix"/>
</dbReference>
<dbReference type="Gene3D" id="1.25.40.570">
    <property type="match status" value="1"/>
</dbReference>
<dbReference type="STRING" id="37360.A0A0G4IZL2"/>
<comment type="subunit">
    <text evidence="3">Component of the lid subcomplex of the 19S proteasome regulatory particle complex (also named PA700 complex). The 26S proteasome consists of a 20S proteasome core and two 19S regulatory subunits.</text>
</comment>
<dbReference type="Proteomes" id="UP000039324">
    <property type="component" value="Unassembled WGS sequence"/>
</dbReference>
<dbReference type="AlphaFoldDB" id="A0A0G4IZL2"/>
<feature type="domain" description="PCI" evidence="4">
    <location>
        <begin position="237"/>
        <end position="406"/>
    </location>
</feature>
<evidence type="ECO:0000313" key="7">
    <source>
        <dbReference type="Proteomes" id="UP000039324"/>
    </source>
</evidence>
<evidence type="ECO:0000313" key="8">
    <source>
        <dbReference type="Proteomes" id="UP000290189"/>
    </source>
</evidence>
<dbReference type="InterPro" id="IPR050871">
    <property type="entry name" value="26S_Proteasome/COP9_Components"/>
</dbReference>
<geneLocation type="mitochondrion" evidence="6"/>
<dbReference type="SMART" id="SM00088">
    <property type="entry name" value="PINT"/>
    <property type="match status" value="1"/>
</dbReference>
<dbReference type="Pfam" id="PF18055">
    <property type="entry name" value="RPN6_N"/>
    <property type="match status" value="1"/>
</dbReference>
<comment type="similarity">
    <text evidence="1">Belongs to the proteasome subunit S9 family.</text>
</comment>
<dbReference type="PANTHER" id="PTHR10678">
    <property type="entry name" value="26S PROTEASOME NON-ATPASE REGULATORY SUBUNIT 11/COP9 SIGNALOSOME COMPLEX SUBUNIT 2"/>
    <property type="match status" value="1"/>
</dbReference>
<gene>
    <name evidence="5" type="ORF">PBRA_001565</name>
    <name evidence="6" type="ORF">PLBR_LOCUS1204</name>
</gene>
<dbReference type="OMA" id="ESKIYHA"/>
<dbReference type="SUPFAM" id="SSF46785">
    <property type="entry name" value="Winged helix' DNA-binding domain"/>
    <property type="match status" value="1"/>
</dbReference>
<dbReference type="EMBL" id="OVEO01000002">
    <property type="protein sequence ID" value="SPQ93989.1"/>
    <property type="molecule type" value="Genomic_DNA"/>
</dbReference>
<reference evidence="5 7" key="1">
    <citation type="submission" date="2015-02" db="EMBL/GenBank/DDBJ databases">
        <authorList>
            <person name="Chooi Y.-H."/>
        </authorList>
    </citation>
    <scope>NUCLEOTIDE SEQUENCE [LARGE SCALE GENOMIC DNA]</scope>
    <source>
        <strain evidence="5">E3</strain>
    </source>
</reference>
<evidence type="ECO:0000256" key="2">
    <source>
        <dbReference type="ARBA" id="ARBA00022942"/>
    </source>
</evidence>
<evidence type="ECO:0000259" key="4">
    <source>
        <dbReference type="PROSITE" id="PS50250"/>
    </source>
</evidence>
<dbReference type="PROSITE" id="PS50250">
    <property type="entry name" value="PCI"/>
    <property type="match status" value="1"/>
</dbReference>
<proteinExistence type="inferred from homology"/>
<dbReference type="OrthoDB" id="1418352at2759"/>
<dbReference type="SMART" id="SM00753">
    <property type="entry name" value="PAM"/>
    <property type="match status" value="1"/>
</dbReference>
<dbReference type="FunFam" id="1.25.40.570:FF:000016">
    <property type="entry name" value="26S proteasome regulatory subunit"/>
    <property type="match status" value="1"/>
</dbReference>
<dbReference type="InterPro" id="IPR036390">
    <property type="entry name" value="WH_DNA-bd_sf"/>
</dbReference>
<dbReference type="Pfam" id="PF18503">
    <property type="entry name" value="RPN6_C_helix"/>
    <property type="match status" value="1"/>
</dbReference>
<evidence type="ECO:0000313" key="6">
    <source>
        <dbReference type="EMBL" id="SPQ93989.1"/>
    </source>
</evidence>